<dbReference type="GO" id="GO:0004725">
    <property type="term" value="F:protein tyrosine phosphatase activity"/>
    <property type="evidence" value="ECO:0007669"/>
    <property type="project" value="UniProtKB-EC"/>
</dbReference>
<sequence length="164" mass="18771">MGRRPPRYWKSVLFVGFINSHRSAAAEWILRTRYASPFVTIRSAGTHGFHWSHGADSVMIKACLFRNIDLTYHVAKKVYAEDIMEYDIICAMDSENLRDVKEMCQNENVPQEKIDSISLLLPKYAPQLNLTDVPNPAPTKTYARVIEMIDAAVRNLAEVENLRD</sequence>
<dbReference type="SMART" id="SM00226">
    <property type="entry name" value="LMWPc"/>
    <property type="match status" value="1"/>
</dbReference>
<dbReference type="EMBL" id="VRMN01000004">
    <property type="protein sequence ID" value="KAA8495066.1"/>
    <property type="molecule type" value="Genomic_DNA"/>
</dbReference>
<dbReference type="InterPro" id="IPR036196">
    <property type="entry name" value="Ptyr_pPase_sf"/>
</dbReference>
<dbReference type="PANTHER" id="PTHR11717">
    <property type="entry name" value="LOW MOLECULAR WEIGHT PROTEIN TYROSINE PHOSPHATASE"/>
    <property type="match status" value="1"/>
</dbReference>
<dbReference type="Pfam" id="PF01451">
    <property type="entry name" value="LMWPc"/>
    <property type="match status" value="1"/>
</dbReference>
<keyword evidence="4" id="KW-1185">Reference proteome</keyword>
<accession>A0A5J4YUN8</accession>
<dbReference type="Proteomes" id="UP000324585">
    <property type="component" value="Unassembled WGS sequence"/>
</dbReference>
<comment type="caution">
    <text evidence="3">The sequence shown here is derived from an EMBL/GenBank/DDBJ whole genome shotgun (WGS) entry which is preliminary data.</text>
</comment>
<evidence type="ECO:0000313" key="4">
    <source>
        <dbReference type="Proteomes" id="UP000324585"/>
    </source>
</evidence>
<dbReference type="SUPFAM" id="SSF52788">
    <property type="entry name" value="Phosphotyrosine protein phosphatases I"/>
    <property type="match status" value="1"/>
</dbReference>
<feature type="domain" description="Phosphotyrosine protein phosphatase I" evidence="2">
    <location>
        <begin position="10"/>
        <end position="159"/>
    </location>
</feature>
<gene>
    <name evidence="3" type="ORF">FVE85_3307</name>
</gene>
<dbReference type="PANTHER" id="PTHR11717:SF7">
    <property type="entry name" value="LOW MOLECULAR WEIGHT PHOSPHOTYROSINE PROTEIN PHOSPHATASE"/>
    <property type="match status" value="1"/>
</dbReference>
<evidence type="ECO:0000313" key="3">
    <source>
        <dbReference type="EMBL" id="KAA8495066.1"/>
    </source>
</evidence>
<dbReference type="InterPro" id="IPR050438">
    <property type="entry name" value="LMW_PTPase"/>
</dbReference>
<dbReference type="InterPro" id="IPR023485">
    <property type="entry name" value="Ptyr_pPase"/>
</dbReference>
<name>A0A5J4YUN8_PORPP</name>
<organism evidence="3 4">
    <name type="scientific">Porphyridium purpureum</name>
    <name type="common">Red alga</name>
    <name type="synonym">Porphyridium cruentum</name>
    <dbReference type="NCBI Taxonomy" id="35688"/>
    <lineage>
        <taxon>Eukaryota</taxon>
        <taxon>Rhodophyta</taxon>
        <taxon>Bangiophyceae</taxon>
        <taxon>Porphyridiales</taxon>
        <taxon>Porphyridiaceae</taxon>
        <taxon>Porphyridium</taxon>
    </lineage>
</organism>
<evidence type="ECO:0000259" key="2">
    <source>
        <dbReference type="SMART" id="SM00226"/>
    </source>
</evidence>
<protein>
    <recommendedName>
        <fullName evidence="1">protein-tyrosine-phosphatase</fullName>
        <ecNumber evidence="1">3.1.3.48</ecNumber>
    </recommendedName>
</protein>
<dbReference type="OrthoDB" id="3388at2759"/>
<reference evidence="4" key="1">
    <citation type="journal article" date="2019" name="Nat. Commun.">
        <title>Expansion of phycobilisome linker gene families in mesophilic red algae.</title>
        <authorList>
            <person name="Lee J."/>
            <person name="Kim D."/>
            <person name="Bhattacharya D."/>
            <person name="Yoon H.S."/>
        </authorList>
    </citation>
    <scope>NUCLEOTIDE SEQUENCE [LARGE SCALE GENOMIC DNA]</scope>
    <source>
        <strain evidence="4">CCMP 1328</strain>
    </source>
</reference>
<dbReference type="Gene3D" id="3.40.50.2300">
    <property type="match status" value="1"/>
</dbReference>
<evidence type="ECO:0000256" key="1">
    <source>
        <dbReference type="ARBA" id="ARBA00013064"/>
    </source>
</evidence>
<dbReference type="EC" id="3.1.3.48" evidence="1"/>
<dbReference type="AlphaFoldDB" id="A0A5J4YUN8"/>
<proteinExistence type="predicted"/>